<gene>
    <name evidence="1" type="ORF">DORFOR_01278</name>
</gene>
<sequence>MLNDSFSCRSTFFCILRDKNGYTIINGTGNYYTEAQPREQTRTDIIVDYLGKQYVIELKIWRGDEYNKRGEKQLAEYLDYYHL</sequence>
<evidence type="ECO:0000313" key="1">
    <source>
        <dbReference type="EMBL" id="EDR47312.1"/>
    </source>
</evidence>
<dbReference type="EMBL" id="AAXA02000012">
    <property type="protein sequence ID" value="EDR47312.1"/>
    <property type="molecule type" value="Genomic_DNA"/>
</dbReference>
<dbReference type="PaxDb" id="411461-DORFOR_01278"/>
<dbReference type="eggNOG" id="COG1672">
    <property type="taxonomic scope" value="Bacteria"/>
</dbReference>
<evidence type="ECO:0000313" key="2">
    <source>
        <dbReference type="Proteomes" id="UP000005359"/>
    </source>
</evidence>
<protein>
    <recommendedName>
        <fullName evidence="3">DUF4143 domain-containing protein</fullName>
    </recommendedName>
</protein>
<comment type="caution">
    <text evidence="1">The sequence shown here is derived from an EMBL/GenBank/DDBJ whole genome shotgun (WGS) entry which is preliminary data.</text>
</comment>
<accession>B0G4T8</accession>
<reference evidence="1 2" key="2">
    <citation type="submission" date="2007-10" db="EMBL/GenBank/DDBJ databases">
        <authorList>
            <person name="Fulton L."/>
            <person name="Clifton S."/>
            <person name="Fulton B."/>
            <person name="Xu J."/>
            <person name="Minx P."/>
            <person name="Pepin K.H."/>
            <person name="Johnson M."/>
            <person name="Thiruvilangam P."/>
            <person name="Bhonagiri V."/>
            <person name="Nash W.E."/>
            <person name="Wang C."/>
            <person name="Mardis E.R."/>
            <person name="Wilson R.K."/>
        </authorList>
    </citation>
    <scope>NUCLEOTIDE SEQUENCE [LARGE SCALE GENOMIC DNA]</scope>
    <source>
        <strain evidence="1 2">ATCC 27755</strain>
    </source>
</reference>
<dbReference type="AlphaFoldDB" id="B0G4T8"/>
<name>B0G4T8_9FIRM</name>
<dbReference type="Proteomes" id="UP000005359">
    <property type="component" value="Unassembled WGS sequence"/>
</dbReference>
<dbReference type="STRING" id="411461.DORFOR_01278"/>
<evidence type="ECO:0008006" key="3">
    <source>
        <dbReference type="Google" id="ProtNLM"/>
    </source>
</evidence>
<proteinExistence type="predicted"/>
<organism evidence="1 2">
    <name type="scientific">Dorea formicigenerans ATCC 27755</name>
    <dbReference type="NCBI Taxonomy" id="411461"/>
    <lineage>
        <taxon>Bacteria</taxon>
        <taxon>Bacillati</taxon>
        <taxon>Bacillota</taxon>
        <taxon>Clostridia</taxon>
        <taxon>Lachnospirales</taxon>
        <taxon>Lachnospiraceae</taxon>
        <taxon>Dorea</taxon>
    </lineage>
</organism>
<reference evidence="1 2" key="1">
    <citation type="submission" date="2007-10" db="EMBL/GenBank/DDBJ databases">
        <title>Draft genome sequence of Dorea formicigenerans(ATCC 27755).</title>
        <authorList>
            <person name="Sudarsanam P."/>
            <person name="Ley R."/>
            <person name="Guruge J."/>
            <person name="Turnbaugh P.J."/>
            <person name="Mahowald M."/>
            <person name="Liep D."/>
            <person name="Gordon J."/>
        </authorList>
    </citation>
    <scope>NUCLEOTIDE SEQUENCE [LARGE SCALE GENOMIC DNA]</scope>
    <source>
        <strain evidence="1 2">ATCC 27755</strain>
    </source>
</reference>